<dbReference type="PROSITE" id="PS00018">
    <property type="entry name" value="EF_HAND_1"/>
    <property type="match status" value="1"/>
</dbReference>
<dbReference type="InterPro" id="IPR002048">
    <property type="entry name" value="EF_hand_dom"/>
</dbReference>
<feature type="domain" description="EF-hand" evidence="7">
    <location>
        <begin position="422"/>
        <end position="457"/>
    </location>
</feature>
<accession>A0ABN9PWP4</accession>
<dbReference type="InterPro" id="IPR043203">
    <property type="entry name" value="VGCC_Ca_Na"/>
</dbReference>
<dbReference type="InterPro" id="IPR005821">
    <property type="entry name" value="Ion_trans_dom"/>
</dbReference>
<dbReference type="SUPFAM" id="SSF81324">
    <property type="entry name" value="Voltage-gated potassium channels"/>
    <property type="match status" value="1"/>
</dbReference>
<feature type="region of interest" description="Disordered" evidence="5">
    <location>
        <begin position="508"/>
        <end position="598"/>
    </location>
</feature>
<dbReference type="Proteomes" id="UP001189429">
    <property type="component" value="Unassembled WGS sequence"/>
</dbReference>
<dbReference type="PANTHER" id="PTHR10037">
    <property type="entry name" value="VOLTAGE-GATED CATION CHANNEL CALCIUM AND SODIUM"/>
    <property type="match status" value="1"/>
</dbReference>
<evidence type="ECO:0000256" key="2">
    <source>
        <dbReference type="ARBA" id="ARBA00022692"/>
    </source>
</evidence>
<gene>
    <name evidence="8" type="ORF">PCOR1329_LOCUS5543</name>
</gene>
<feature type="compositionally biased region" description="Basic residues" evidence="5">
    <location>
        <begin position="515"/>
        <end position="525"/>
    </location>
</feature>
<feature type="transmembrane region" description="Helical" evidence="6">
    <location>
        <begin position="373"/>
        <end position="392"/>
    </location>
</feature>
<reference evidence="8" key="1">
    <citation type="submission" date="2023-10" db="EMBL/GenBank/DDBJ databases">
        <authorList>
            <person name="Chen Y."/>
            <person name="Shah S."/>
            <person name="Dougan E. K."/>
            <person name="Thang M."/>
            <person name="Chan C."/>
        </authorList>
    </citation>
    <scope>NUCLEOTIDE SEQUENCE [LARGE SCALE GENOMIC DNA]</scope>
</reference>
<feature type="transmembrane region" description="Helical" evidence="6">
    <location>
        <begin position="343"/>
        <end position="367"/>
    </location>
</feature>
<feature type="transmembrane region" description="Helical" evidence="6">
    <location>
        <begin position="163"/>
        <end position="184"/>
    </location>
</feature>
<evidence type="ECO:0000256" key="4">
    <source>
        <dbReference type="ARBA" id="ARBA00023136"/>
    </source>
</evidence>
<keyword evidence="3 6" id="KW-1133">Transmembrane helix</keyword>
<dbReference type="Gene3D" id="1.10.287.70">
    <property type="match status" value="1"/>
</dbReference>
<evidence type="ECO:0000313" key="9">
    <source>
        <dbReference type="Proteomes" id="UP001189429"/>
    </source>
</evidence>
<dbReference type="PANTHER" id="PTHR10037:SF62">
    <property type="entry name" value="SODIUM CHANNEL PROTEIN 60E"/>
    <property type="match status" value="1"/>
</dbReference>
<proteinExistence type="predicted"/>
<keyword evidence="2 6" id="KW-0812">Transmembrane</keyword>
<dbReference type="InterPro" id="IPR018247">
    <property type="entry name" value="EF_Hand_1_Ca_BS"/>
</dbReference>
<feature type="compositionally biased region" description="Basic residues" evidence="5">
    <location>
        <begin position="575"/>
        <end position="585"/>
    </location>
</feature>
<evidence type="ECO:0000259" key="7">
    <source>
        <dbReference type="PROSITE" id="PS50222"/>
    </source>
</evidence>
<keyword evidence="9" id="KW-1185">Reference proteome</keyword>
<dbReference type="InterPro" id="IPR027359">
    <property type="entry name" value="Volt_channel_dom_sf"/>
</dbReference>
<feature type="transmembrane region" description="Helical" evidence="6">
    <location>
        <begin position="299"/>
        <end position="322"/>
    </location>
</feature>
<sequence length="598" mass="66429">MSHPDLYPKEASSRGLVEHRSQSPLLLADSMDSVGFTELQLAQLRDVMKQAIEESVRAAVRSELQELHRGPGHEASDARKQGAQPDHVPGGAEGSAGDEEEQGQGSATIRTQLDAPQHPSSHCVHYSDILNQSSTSEVNHESMGTFDRVRFRAKKLLHGGTHFDALMGVIIVANSVVIAIETQLRMLDAVPEYLKWVESSFLVVFLLELALRWLADGQDNLRQAWFWFDSTLVALGVISAWILEPLSTVADLQDVPVISQVLTLRVLRLMRLVRALRLIEAFHELWRLCCGLSKSLRTMLSVCLLVVVVVFVFACMGVETISTSERLNQNEETAEIVRTHFSSLPVAIITLMQFANADSIAAIYLPICREEPAFVAFFLVLWLVVTVALMNLRTAIIVENALVNGKEDAEERQRHLRRVVKKIIPEIENVFDSLDDDGSQALTIDEIELAARTGKLALPDGIKEFVEPAKLLEMFGFLDNDQCWGARSEGWPARDGGQPIDRPRLAGAAQVRGHHEGRVRRRRVQPRGVLRAHRDDSDTAADAADTPCSDGHTAGGSGQDYPFQGLEHQRTSRPCPRRHRRHRPPRCQGPPAGVASRF</sequence>
<feature type="transmembrane region" description="Helical" evidence="6">
    <location>
        <begin position="224"/>
        <end position="243"/>
    </location>
</feature>
<protein>
    <recommendedName>
        <fullName evidence="7">EF-hand domain-containing protein</fullName>
    </recommendedName>
</protein>
<feature type="region of interest" description="Disordered" evidence="5">
    <location>
        <begin position="67"/>
        <end position="107"/>
    </location>
</feature>
<evidence type="ECO:0000256" key="1">
    <source>
        <dbReference type="ARBA" id="ARBA00004141"/>
    </source>
</evidence>
<dbReference type="PROSITE" id="PS50222">
    <property type="entry name" value="EF_HAND_2"/>
    <property type="match status" value="1"/>
</dbReference>
<evidence type="ECO:0000256" key="6">
    <source>
        <dbReference type="SAM" id="Phobius"/>
    </source>
</evidence>
<dbReference type="Pfam" id="PF00520">
    <property type="entry name" value="Ion_trans"/>
    <property type="match status" value="1"/>
</dbReference>
<keyword evidence="4 6" id="KW-0472">Membrane</keyword>
<dbReference type="Gene3D" id="1.20.120.350">
    <property type="entry name" value="Voltage-gated potassium channels. Chain C"/>
    <property type="match status" value="1"/>
</dbReference>
<evidence type="ECO:0000256" key="3">
    <source>
        <dbReference type="ARBA" id="ARBA00022989"/>
    </source>
</evidence>
<name>A0ABN9PWP4_9DINO</name>
<dbReference type="EMBL" id="CAUYUJ010001459">
    <property type="protein sequence ID" value="CAK0796063.1"/>
    <property type="molecule type" value="Genomic_DNA"/>
</dbReference>
<evidence type="ECO:0000256" key="5">
    <source>
        <dbReference type="SAM" id="MobiDB-lite"/>
    </source>
</evidence>
<comment type="subcellular location">
    <subcellularLocation>
        <location evidence="1">Membrane</location>
        <topology evidence="1">Multi-pass membrane protein</topology>
    </subcellularLocation>
</comment>
<evidence type="ECO:0000313" key="8">
    <source>
        <dbReference type="EMBL" id="CAK0796063.1"/>
    </source>
</evidence>
<feature type="transmembrane region" description="Helical" evidence="6">
    <location>
        <begin position="196"/>
        <end position="215"/>
    </location>
</feature>
<organism evidence="8 9">
    <name type="scientific">Prorocentrum cordatum</name>
    <dbReference type="NCBI Taxonomy" id="2364126"/>
    <lineage>
        <taxon>Eukaryota</taxon>
        <taxon>Sar</taxon>
        <taxon>Alveolata</taxon>
        <taxon>Dinophyceae</taxon>
        <taxon>Prorocentrales</taxon>
        <taxon>Prorocentraceae</taxon>
        <taxon>Prorocentrum</taxon>
    </lineage>
</organism>
<feature type="compositionally biased region" description="Basic and acidic residues" evidence="5">
    <location>
        <begin position="67"/>
        <end position="80"/>
    </location>
</feature>
<comment type="caution">
    <text evidence="8">The sequence shown here is derived from an EMBL/GenBank/DDBJ whole genome shotgun (WGS) entry which is preliminary data.</text>
</comment>